<dbReference type="Proteomes" id="UP000596660">
    <property type="component" value="Unplaced"/>
</dbReference>
<reference evidence="7" key="2">
    <citation type="submission" date="2021-03" db="UniProtKB">
        <authorList>
            <consortium name="EnsemblPlants"/>
        </authorList>
    </citation>
    <scope>IDENTIFICATION</scope>
</reference>
<dbReference type="GO" id="GO:0003779">
    <property type="term" value="F:actin binding"/>
    <property type="evidence" value="ECO:0007669"/>
    <property type="project" value="UniProtKB-KW"/>
</dbReference>
<dbReference type="GO" id="GO:0005524">
    <property type="term" value="F:ATP binding"/>
    <property type="evidence" value="ECO:0007669"/>
    <property type="project" value="UniProtKB-KW"/>
</dbReference>
<sequence>MQFKLDELAAVVKDFKEPETLTLTGLHLGGAKYMFVEAHPAIWVASICLSLASSIFSFSFESWMVVDHDKQGYRQDALNDTFWLMRFFESTSLILSQVLANWALDHGSMKGFNSPSVITILLASVNLAFTIRGWPESSARGKFKEHRAAFTDGMQKEIFLKLVEKLEEHCQNVLIGSEIDYRQLVAQGSKSQDNYFCPLDSKALQEFDKSWYEVTNEYGGIVTTESISVMFGRSLDVPQSCNGVAHFSFEYLCGRPVGAADYIALAKNYQSFFLTYRQ</sequence>
<dbReference type="EnsemblPlants" id="AUR62032542-RA">
    <property type="protein sequence ID" value="AUR62032542-RA:cds"/>
    <property type="gene ID" value="AUR62032542"/>
</dbReference>
<dbReference type="InterPro" id="IPR036140">
    <property type="entry name" value="PFN_sf"/>
</dbReference>
<protein>
    <submittedName>
        <fullName evidence="7">Uncharacterized protein</fullName>
    </submittedName>
</protein>
<dbReference type="PRINTS" id="PR00392">
    <property type="entry name" value="PROFILIN"/>
</dbReference>
<name>A0A803MMP1_CHEQI</name>
<keyword evidence="5" id="KW-0009">Actin-binding</keyword>
<keyword evidence="4" id="KW-0067">ATP-binding</keyword>
<dbReference type="InterPro" id="IPR005455">
    <property type="entry name" value="PFN_euk"/>
</dbReference>
<accession>A0A803MMP1</accession>
<organism evidence="7 8">
    <name type="scientific">Chenopodium quinoa</name>
    <name type="common">Quinoa</name>
    <dbReference type="NCBI Taxonomy" id="63459"/>
    <lineage>
        <taxon>Eukaryota</taxon>
        <taxon>Viridiplantae</taxon>
        <taxon>Streptophyta</taxon>
        <taxon>Embryophyta</taxon>
        <taxon>Tracheophyta</taxon>
        <taxon>Spermatophyta</taxon>
        <taxon>Magnoliopsida</taxon>
        <taxon>eudicotyledons</taxon>
        <taxon>Gunneridae</taxon>
        <taxon>Pentapetalae</taxon>
        <taxon>Caryophyllales</taxon>
        <taxon>Chenopodiaceae</taxon>
        <taxon>Chenopodioideae</taxon>
        <taxon>Atripliceae</taxon>
        <taxon>Chenopodium</taxon>
    </lineage>
</organism>
<evidence type="ECO:0000256" key="2">
    <source>
        <dbReference type="ARBA" id="ARBA00022490"/>
    </source>
</evidence>
<evidence type="ECO:0000313" key="7">
    <source>
        <dbReference type="EnsemblPlants" id="AUR62032542-RA:cds"/>
    </source>
</evidence>
<comment type="subcellular location">
    <subcellularLocation>
        <location evidence="1">Cytoplasm</location>
        <location evidence="1">Cytoskeleton</location>
    </subcellularLocation>
</comment>
<evidence type="ECO:0000256" key="6">
    <source>
        <dbReference type="ARBA" id="ARBA00023212"/>
    </source>
</evidence>
<dbReference type="GO" id="GO:0005856">
    <property type="term" value="C:cytoskeleton"/>
    <property type="evidence" value="ECO:0007669"/>
    <property type="project" value="UniProtKB-SubCell"/>
</dbReference>
<evidence type="ECO:0000256" key="3">
    <source>
        <dbReference type="ARBA" id="ARBA00022741"/>
    </source>
</evidence>
<evidence type="ECO:0000256" key="5">
    <source>
        <dbReference type="ARBA" id="ARBA00023203"/>
    </source>
</evidence>
<evidence type="ECO:0000313" key="8">
    <source>
        <dbReference type="Proteomes" id="UP000596660"/>
    </source>
</evidence>
<keyword evidence="3" id="KW-0547">Nucleotide-binding</keyword>
<dbReference type="PANTHER" id="PTHR12169">
    <property type="entry name" value="ATPASE N2B"/>
    <property type="match status" value="1"/>
</dbReference>
<dbReference type="GO" id="GO:0016887">
    <property type="term" value="F:ATP hydrolysis activity"/>
    <property type="evidence" value="ECO:0007669"/>
    <property type="project" value="InterPro"/>
</dbReference>
<dbReference type="Gene3D" id="3.30.450.30">
    <property type="entry name" value="Dynein light chain 2a, cytoplasmic"/>
    <property type="match status" value="1"/>
</dbReference>
<dbReference type="Pfam" id="PF03969">
    <property type="entry name" value="AFG1_ATPase"/>
    <property type="match status" value="1"/>
</dbReference>
<reference evidence="7" key="1">
    <citation type="journal article" date="2017" name="Nature">
        <title>The genome of Chenopodium quinoa.</title>
        <authorList>
            <person name="Jarvis D.E."/>
            <person name="Ho Y.S."/>
            <person name="Lightfoot D.J."/>
            <person name="Schmoeckel S.M."/>
            <person name="Li B."/>
            <person name="Borm T.J.A."/>
            <person name="Ohyanagi H."/>
            <person name="Mineta K."/>
            <person name="Michell C.T."/>
            <person name="Saber N."/>
            <person name="Kharbatia N.M."/>
            <person name="Rupper R.R."/>
            <person name="Sharp A.R."/>
            <person name="Dally N."/>
            <person name="Boughton B.A."/>
            <person name="Woo Y.H."/>
            <person name="Gao G."/>
            <person name="Schijlen E.G.W.M."/>
            <person name="Guo X."/>
            <person name="Momin A.A."/>
            <person name="Negrao S."/>
            <person name="Al-Babili S."/>
            <person name="Gehring C."/>
            <person name="Roessner U."/>
            <person name="Jung C."/>
            <person name="Murphy K."/>
            <person name="Arold S.T."/>
            <person name="Gojobori T."/>
            <person name="van der Linden C.G."/>
            <person name="van Loo E.N."/>
            <person name="Jellen E.N."/>
            <person name="Maughan P.J."/>
            <person name="Tester M."/>
        </authorList>
    </citation>
    <scope>NUCLEOTIDE SEQUENCE [LARGE SCALE GENOMIC DNA]</scope>
    <source>
        <strain evidence="7">cv. PI 614886</strain>
    </source>
</reference>
<keyword evidence="2" id="KW-0963">Cytoplasm</keyword>
<dbReference type="GO" id="GO:0005739">
    <property type="term" value="C:mitochondrion"/>
    <property type="evidence" value="ECO:0007669"/>
    <property type="project" value="TreeGrafter"/>
</dbReference>
<dbReference type="AlphaFoldDB" id="A0A803MMP1"/>
<proteinExistence type="predicted"/>
<dbReference type="Gramene" id="AUR62032542-RA">
    <property type="protein sequence ID" value="AUR62032542-RA:cds"/>
    <property type="gene ID" value="AUR62032542"/>
</dbReference>
<keyword evidence="8" id="KW-1185">Reference proteome</keyword>
<dbReference type="SUPFAM" id="SSF55770">
    <property type="entry name" value="Profilin (actin-binding protein)"/>
    <property type="match status" value="1"/>
</dbReference>
<keyword evidence="6" id="KW-0206">Cytoskeleton</keyword>
<dbReference type="InterPro" id="IPR005654">
    <property type="entry name" value="ATPase_AFG1-like"/>
</dbReference>
<dbReference type="PANTHER" id="PTHR12169:SF6">
    <property type="entry name" value="AFG1-LIKE ATPASE"/>
    <property type="match status" value="1"/>
</dbReference>
<evidence type="ECO:0000256" key="4">
    <source>
        <dbReference type="ARBA" id="ARBA00022840"/>
    </source>
</evidence>
<evidence type="ECO:0000256" key="1">
    <source>
        <dbReference type="ARBA" id="ARBA00004245"/>
    </source>
</evidence>